<protein>
    <submittedName>
        <fullName evidence="2">Uncharacterized protein</fullName>
    </submittedName>
</protein>
<reference evidence="2 3" key="1">
    <citation type="submission" date="2017-11" db="EMBL/GenBank/DDBJ databases">
        <title>Infants hospitalized years apart are colonized by the same room-sourced microbial strains.</title>
        <authorList>
            <person name="Brooks B."/>
            <person name="Olm M.R."/>
            <person name="Firek B.A."/>
            <person name="Baker R."/>
            <person name="Thomas B.C."/>
            <person name="Morowitz M.J."/>
            <person name="Banfield J.F."/>
        </authorList>
    </citation>
    <scope>NUCLEOTIDE SEQUENCE [LARGE SCALE GENOMIC DNA]</scope>
    <source>
        <strain evidence="2">S2_009_000_R2_76</strain>
    </source>
</reference>
<feature type="signal peptide" evidence="1">
    <location>
        <begin position="1"/>
        <end position="21"/>
    </location>
</feature>
<dbReference type="EMBL" id="QFOI01000127">
    <property type="protein sequence ID" value="PZP49112.1"/>
    <property type="molecule type" value="Genomic_DNA"/>
</dbReference>
<accession>A0A2W5H064</accession>
<comment type="caution">
    <text evidence="2">The sequence shown here is derived from an EMBL/GenBank/DDBJ whole genome shotgun (WGS) entry which is preliminary data.</text>
</comment>
<sequence length="386" mass="43560">MYRLKSITSFLILITVFTHQAKSQLVDSIIGAPIDKAVTLIGKNNIIDNITPDVKLVGLGEIAILAKETTLFNTRLAAYLISRRDFRMVVLNQSNFVLRPLNDYLSGNSGFDKDTMDSIAHLSLQQSMYSSQEMMQFLYWLKKHNLKFPSKKISISGSAGPEGLIPVYYFLTHYIYPVDPEQGRLFSSRWQAPNYTDSLSYRDIYAWGSSDKSQSRLKGKNLLTMFNDDVHYNQQVSSLKSYQEAMDMLADGVLRHTNMKTIFFSYNEAIVKSKIVVNGGRDTVNSPGLIFQSRLGKHYVAYLSDFQEVSKTIGNTLMEGLRNKGMQVKEGSFLYNKYTPNIKNYVPRGTNGGGETRTILPSENNNGLPFDGLLVLQRVSSANIIR</sequence>
<keyword evidence="1" id="KW-0732">Signal</keyword>
<proteinExistence type="predicted"/>
<organism evidence="2 3">
    <name type="scientific">Pseudopedobacter saltans</name>
    <dbReference type="NCBI Taxonomy" id="151895"/>
    <lineage>
        <taxon>Bacteria</taxon>
        <taxon>Pseudomonadati</taxon>
        <taxon>Bacteroidota</taxon>
        <taxon>Sphingobacteriia</taxon>
        <taxon>Sphingobacteriales</taxon>
        <taxon>Sphingobacteriaceae</taxon>
        <taxon>Pseudopedobacter</taxon>
    </lineage>
</organism>
<dbReference type="Proteomes" id="UP000249645">
    <property type="component" value="Unassembled WGS sequence"/>
</dbReference>
<name>A0A2W5H064_9SPHI</name>
<dbReference type="SUPFAM" id="SSF159501">
    <property type="entry name" value="EreA/ChaN-like"/>
    <property type="match status" value="1"/>
</dbReference>
<dbReference type="AlphaFoldDB" id="A0A2W5H064"/>
<gene>
    <name evidence="2" type="ORF">DI598_08600</name>
</gene>
<feature type="chain" id="PRO_5016103879" evidence="1">
    <location>
        <begin position="22"/>
        <end position="386"/>
    </location>
</feature>
<evidence type="ECO:0000256" key="1">
    <source>
        <dbReference type="SAM" id="SignalP"/>
    </source>
</evidence>
<dbReference type="Gene3D" id="3.30.1870.10">
    <property type="entry name" value="EreA-like, domain 2"/>
    <property type="match status" value="1"/>
</dbReference>
<evidence type="ECO:0000313" key="3">
    <source>
        <dbReference type="Proteomes" id="UP000249645"/>
    </source>
</evidence>
<evidence type="ECO:0000313" key="2">
    <source>
        <dbReference type="EMBL" id="PZP49112.1"/>
    </source>
</evidence>